<dbReference type="AlphaFoldDB" id="A0A8X6MLI3"/>
<keyword evidence="2" id="KW-1185">Reference proteome</keyword>
<dbReference type="EMBL" id="BMAW01094251">
    <property type="protein sequence ID" value="GFS64432.1"/>
    <property type="molecule type" value="Genomic_DNA"/>
</dbReference>
<evidence type="ECO:0000313" key="1">
    <source>
        <dbReference type="EMBL" id="GFS64432.1"/>
    </source>
</evidence>
<protein>
    <submittedName>
        <fullName evidence="1">Uncharacterized protein</fullName>
    </submittedName>
</protein>
<sequence length="75" mass="9022">MRWLFSGPQEIENWNFSYKLCLRIFKLRDQIFAENELDFLFLCLAEAVHEFPGLLYQARESVIFKEVDSEGWKCL</sequence>
<proteinExistence type="predicted"/>
<evidence type="ECO:0000313" key="2">
    <source>
        <dbReference type="Proteomes" id="UP000887013"/>
    </source>
</evidence>
<accession>A0A8X6MLI3</accession>
<gene>
    <name evidence="1" type="ORF">NPIL_427301</name>
</gene>
<dbReference type="Proteomes" id="UP000887013">
    <property type="component" value="Unassembled WGS sequence"/>
</dbReference>
<organism evidence="1 2">
    <name type="scientific">Nephila pilipes</name>
    <name type="common">Giant wood spider</name>
    <name type="synonym">Nephila maculata</name>
    <dbReference type="NCBI Taxonomy" id="299642"/>
    <lineage>
        <taxon>Eukaryota</taxon>
        <taxon>Metazoa</taxon>
        <taxon>Ecdysozoa</taxon>
        <taxon>Arthropoda</taxon>
        <taxon>Chelicerata</taxon>
        <taxon>Arachnida</taxon>
        <taxon>Araneae</taxon>
        <taxon>Araneomorphae</taxon>
        <taxon>Entelegynae</taxon>
        <taxon>Araneoidea</taxon>
        <taxon>Nephilidae</taxon>
        <taxon>Nephila</taxon>
    </lineage>
</organism>
<name>A0A8X6MLI3_NEPPI</name>
<comment type="caution">
    <text evidence="1">The sequence shown here is derived from an EMBL/GenBank/DDBJ whole genome shotgun (WGS) entry which is preliminary data.</text>
</comment>
<reference evidence="1" key="1">
    <citation type="submission" date="2020-08" db="EMBL/GenBank/DDBJ databases">
        <title>Multicomponent nature underlies the extraordinary mechanical properties of spider dragline silk.</title>
        <authorList>
            <person name="Kono N."/>
            <person name="Nakamura H."/>
            <person name="Mori M."/>
            <person name="Yoshida Y."/>
            <person name="Ohtoshi R."/>
            <person name="Malay A.D."/>
            <person name="Moran D.A.P."/>
            <person name="Tomita M."/>
            <person name="Numata K."/>
            <person name="Arakawa K."/>
        </authorList>
    </citation>
    <scope>NUCLEOTIDE SEQUENCE</scope>
</reference>